<organism evidence="2 3">
    <name type="scientific">Agrobacterium tomkonis CFBP 6623</name>
    <dbReference type="NCBI Taxonomy" id="1183432"/>
    <lineage>
        <taxon>Bacteria</taxon>
        <taxon>Pseudomonadati</taxon>
        <taxon>Pseudomonadota</taxon>
        <taxon>Alphaproteobacteria</taxon>
        <taxon>Hyphomicrobiales</taxon>
        <taxon>Rhizobiaceae</taxon>
        <taxon>Rhizobium/Agrobacterium group</taxon>
        <taxon>Agrobacterium</taxon>
        <taxon>Agrobacterium tumefaciens complex</taxon>
    </lineage>
</organism>
<keyword evidence="1" id="KW-1133">Transmembrane helix</keyword>
<dbReference type="Proteomes" id="UP000191988">
    <property type="component" value="Unassembled WGS sequence"/>
</dbReference>
<dbReference type="RefSeq" id="WP_062653979.1">
    <property type="nucleotide sequence ID" value="NZ_LT009725.1"/>
</dbReference>
<feature type="transmembrane region" description="Helical" evidence="1">
    <location>
        <begin position="34"/>
        <end position="58"/>
    </location>
</feature>
<feature type="transmembrane region" description="Helical" evidence="1">
    <location>
        <begin position="79"/>
        <end position="98"/>
    </location>
</feature>
<proteinExistence type="predicted"/>
<keyword evidence="1" id="KW-0812">Transmembrane</keyword>
<sequence length="224" mass="25049">MSRDIASSQLAFPVGVVLFSGSVSLNCFFEIERYSWGIIIVYAYLTLSFLGIIVFDIWRRVGQRSRSQRVRFGRIWRRTGLVWHTIGAISVVLATWLLSQTTSAFAVNDRFQDLFSTYVATFGLYGFTPIATDSFAALASRDTNKGRFLKTMLRAPRGFAALWFIIYITTGMVLYNYAGNASYDEISVDGATIPHTAWAVGIGSLTAAFKMLIFLRSQNNKPAN</sequence>
<keyword evidence="3" id="KW-1185">Reference proteome</keyword>
<name>A0A1S7S7S3_9HYPH</name>
<feature type="transmembrane region" description="Helical" evidence="1">
    <location>
        <begin position="118"/>
        <end position="138"/>
    </location>
</feature>
<keyword evidence="1" id="KW-0472">Membrane</keyword>
<evidence type="ECO:0000256" key="1">
    <source>
        <dbReference type="SAM" id="Phobius"/>
    </source>
</evidence>
<gene>
    <name evidence="2" type="ORF">AGR3A_pa10002</name>
</gene>
<feature type="transmembrane region" description="Helical" evidence="1">
    <location>
        <begin position="159"/>
        <end position="177"/>
    </location>
</feature>
<feature type="transmembrane region" description="Helical" evidence="1">
    <location>
        <begin position="197"/>
        <end position="215"/>
    </location>
</feature>
<evidence type="ECO:0000313" key="3">
    <source>
        <dbReference type="Proteomes" id="UP000191988"/>
    </source>
</evidence>
<accession>A0A1S7S7S3</accession>
<dbReference type="EMBL" id="FBWK01000065">
    <property type="protein sequence ID" value="CUX63954.1"/>
    <property type="molecule type" value="Genomic_DNA"/>
</dbReference>
<reference evidence="3" key="1">
    <citation type="submission" date="2016-01" db="EMBL/GenBank/DDBJ databases">
        <authorList>
            <person name="Regsiter A."/>
            <person name="william w."/>
        </authorList>
    </citation>
    <scope>NUCLEOTIDE SEQUENCE [LARGE SCALE GENOMIC DNA]</scope>
    <source>
        <strain evidence="3">CFBP 6623</strain>
    </source>
</reference>
<dbReference type="AlphaFoldDB" id="A0A1S7S7S3"/>
<evidence type="ECO:0000313" key="2">
    <source>
        <dbReference type="EMBL" id="CUX63954.1"/>
    </source>
</evidence>
<protein>
    <submittedName>
        <fullName evidence="2">Uncharacterized protein</fullName>
    </submittedName>
</protein>